<keyword evidence="1" id="KW-0560">Oxidoreductase</keyword>
<gene>
    <name evidence="3" type="ORF">A3K89_12630</name>
</gene>
<evidence type="ECO:0000259" key="2">
    <source>
        <dbReference type="Pfam" id="PF00296"/>
    </source>
</evidence>
<dbReference type="InterPro" id="IPR050564">
    <property type="entry name" value="F420-G6PD/mer"/>
</dbReference>
<sequence>MHNANKLGVLLPRDIAIEDFLTFAHTSERLGFDELWLAEDCFFRGGIAQATAVLASTSRITVGIGILPAALRNPVATALEVSFLTELYGDRLILGIGHGMPTWMQQAGVWPESPLAMLSENITAVRELLSGKTIESAGRYVHLDDIALEFPPRSVPPIMAGVRGPKSLRESGRVADGTILAEPSTPEYVVAARQSIRGGAEHRIVAYNVAAVNESADSARQVVRPALRVVAEPEWRAHIQPLDFSEKLYDLRSRCETADEFAERMPAEWVDRLALAGTPETVAQRIRQLHEAGVDTAVLVPPSGHDYLDSLRNFETMLTLFG</sequence>
<evidence type="ECO:0000256" key="1">
    <source>
        <dbReference type="ARBA" id="ARBA00023002"/>
    </source>
</evidence>
<protein>
    <submittedName>
        <fullName evidence="3">Luciferase</fullName>
    </submittedName>
</protein>
<dbReference type="InterPro" id="IPR036661">
    <property type="entry name" value="Luciferase-like_sf"/>
</dbReference>
<dbReference type="PANTHER" id="PTHR43244:SF1">
    <property type="entry name" value="5,10-METHYLENETETRAHYDROMETHANOPTERIN REDUCTASE"/>
    <property type="match status" value="1"/>
</dbReference>
<evidence type="ECO:0000313" key="4">
    <source>
        <dbReference type="Proteomes" id="UP000077519"/>
    </source>
</evidence>
<keyword evidence="4" id="KW-1185">Reference proteome</keyword>
<organism evidence="3 4">
    <name type="scientific">Rhodococcoides kyotonense</name>
    <dbReference type="NCBI Taxonomy" id="398843"/>
    <lineage>
        <taxon>Bacteria</taxon>
        <taxon>Bacillati</taxon>
        <taxon>Actinomycetota</taxon>
        <taxon>Actinomycetes</taxon>
        <taxon>Mycobacteriales</taxon>
        <taxon>Nocardiaceae</taxon>
        <taxon>Rhodococcoides</taxon>
    </lineage>
</organism>
<reference evidence="3 4" key="1">
    <citation type="submission" date="2016-03" db="EMBL/GenBank/DDBJ databases">
        <title>Genome sequence of Rhodococcus kyotonensis KB10.</title>
        <authorList>
            <person name="Jeong H."/>
            <person name="Hong C.E."/>
            <person name="Jo S.H."/>
            <person name="Park J.M."/>
        </authorList>
    </citation>
    <scope>NUCLEOTIDE SEQUENCE [LARGE SCALE GENOMIC DNA]</scope>
    <source>
        <strain evidence="3 4">KB10</strain>
    </source>
</reference>
<dbReference type="Gene3D" id="3.20.20.30">
    <property type="entry name" value="Luciferase-like domain"/>
    <property type="match status" value="1"/>
</dbReference>
<proteinExistence type="predicted"/>
<accession>A0A177Y7C9</accession>
<dbReference type="Proteomes" id="UP000077519">
    <property type="component" value="Unassembled WGS sequence"/>
</dbReference>
<dbReference type="InterPro" id="IPR011251">
    <property type="entry name" value="Luciferase-like_dom"/>
</dbReference>
<dbReference type="Pfam" id="PF00296">
    <property type="entry name" value="Bac_luciferase"/>
    <property type="match status" value="1"/>
</dbReference>
<name>A0A177Y7C9_9NOCA</name>
<dbReference type="SUPFAM" id="SSF51679">
    <property type="entry name" value="Bacterial luciferase-like"/>
    <property type="match status" value="1"/>
</dbReference>
<evidence type="ECO:0000313" key="3">
    <source>
        <dbReference type="EMBL" id="OAK51426.1"/>
    </source>
</evidence>
<feature type="domain" description="Luciferase-like" evidence="2">
    <location>
        <begin position="16"/>
        <end position="296"/>
    </location>
</feature>
<dbReference type="GO" id="GO:0016705">
    <property type="term" value="F:oxidoreductase activity, acting on paired donors, with incorporation or reduction of molecular oxygen"/>
    <property type="evidence" value="ECO:0007669"/>
    <property type="project" value="InterPro"/>
</dbReference>
<dbReference type="RefSeq" id="WP_068431426.1">
    <property type="nucleotide sequence ID" value="NZ_LVHI01000039.1"/>
</dbReference>
<dbReference type="PANTHER" id="PTHR43244">
    <property type="match status" value="1"/>
</dbReference>
<dbReference type="CDD" id="cd01097">
    <property type="entry name" value="Tetrahydromethanopterin_reductase"/>
    <property type="match status" value="1"/>
</dbReference>
<dbReference type="AlphaFoldDB" id="A0A177Y7C9"/>
<comment type="caution">
    <text evidence="3">The sequence shown here is derived from an EMBL/GenBank/DDBJ whole genome shotgun (WGS) entry which is preliminary data.</text>
</comment>
<dbReference type="EMBL" id="LVHI01000039">
    <property type="protein sequence ID" value="OAK51426.1"/>
    <property type="molecule type" value="Genomic_DNA"/>
</dbReference>